<comment type="caution">
    <text evidence="2">The sequence shown here is derived from an EMBL/GenBank/DDBJ whole genome shotgun (WGS) entry which is preliminary data.</text>
</comment>
<name>A0A3A8PNA4_9BACT</name>
<sequence length="302" mass="33948">MRKRLDNLLLGLLLTATVATAQERQPQVRNVYLSDDPSQEVPRIHVGSRIATVLRFEEDVDPARTALLGWEGRFEPILSGGKSVLLVPRQSLPPEDAFLLRVTLQDGTELPFTLISREDGQADQQINVFRDSESPGAVRSRLADSRIRERRLREENERFRQEETSVDHSLAALLTQGAVKMTPFRVARSWTFSCDIGTVEIRGYIHRSKTAVVFAITNQTSKTPWRLGQARLSVESSGKAWPFALRMDQEEIVQGASGTISIVADLSTFDFKKGTEKLVLELFRHDGLREALVMVEETGPHK</sequence>
<protein>
    <submittedName>
        <fullName evidence="2">DUF2381 family protein</fullName>
    </submittedName>
</protein>
<accession>A0A3A8PNA4</accession>
<gene>
    <name evidence="2" type="ORF">D7V93_23715</name>
</gene>
<feature type="signal peptide" evidence="1">
    <location>
        <begin position="1"/>
        <end position="21"/>
    </location>
</feature>
<evidence type="ECO:0000256" key="1">
    <source>
        <dbReference type="SAM" id="SignalP"/>
    </source>
</evidence>
<dbReference type="InterPro" id="IPR011754">
    <property type="entry name" value="Mxa_paralog_2268"/>
</dbReference>
<dbReference type="Pfam" id="PF09544">
    <property type="entry name" value="DUF2381"/>
    <property type="match status" value="1"/>
</dbReference>
<dbReference type="EMBL" id="RAWB01000267">
    <property type="protein sequence ID" value="RKH55145.1"/>
    <property type="molecule type" value="Genomic_DNA"/>
</dbReference>
<dbReference type="RefSeq" id="WP_120645574.1">
    <property type="nucleotide sequence ID" value="NZ_RAWB01000267.1"/>
</dbReference>
<organism evidence="2 3">
    <name type="scientific">Corallococcus llansteffanensis</name>
    <dbReference type="NCBI Taxonomy" id="2316731"/>
    <lineage>
        <taxon>Bacteria</taxon>
        <taxon>Pseudomonadati</taxon>
        <taxon>Myxococcota</taxon>
        <taxon>Myxococcia</taxon>
        <taxon>Myxococcales</taxon>
        <taxon>Cystobacterineae</taxon>
        <taxon>Myxococcaceae</taxon>
        <taxon>Corallococcus</taxon>
    </lineage>
</organism>
<dbReference type="NCBIfam" id="TIGR02268">
    <property type="entry name" value="Myxococcus xanthus paralogous family TIGR02268"/>
    <property type="match status" value="1"/>
</dbReference>
<dbReference type="Proteomes" id="UP000272888">
    <property type="component" value="Unassembled WGS sequence"/>
</dbReference>
<feature type="chain" id="PRO_5017454137" evidence="1">
    <location>
        <begin position="22"/>
        <end position="302"/>
    </location>
</feature>
<keyword evidence="1" id="KW-0732">Signal</keyword>
<keyword evidence="3" id="KW-1185">Reference proteome</keyword>
<evidence type="ECO:0000313" key="3">
    <source>
        <dbReference type="Proteomes" id="UP000272888"/>
    </source>
</evidence>
<proteinExistence type="predicted"/>
<evidence type="ECO:0000313" key="2">
    <source>
        <dbReference type="EMBL" id="RKH55145.1"/>
    </source>
</evidence>
<reference evidence="3" key="1">
    <citation type="submission" date="2018-09" db="EMBL/GenBank/DDBJ databases">
        <authorList>
            <person name="Livingstone P.G."/>
            <person name="Whitworth D.E."/>
        </authorList>
    </citation>
    <scope>NUCLEOTIDE SEQUENCE [LARGE SCALE GENOMIC DNA]</scope>
    <source>
        <strain evidence="3">CA051B</strain>
    </source>
</reference>
<dbReference type="AlphaFoldDB" id="A0A3A8PNA4"/>